<feature type="non-terminal residue" evidence="2">
    <location>
        <position position="1"/>
    </location>
</feature>
<evidence type="ECO:0000313" key="2">
    <source>
        <dbReference type="EMBL" id="RFU31453.1"/>
    </source>
</evidence>
<proteinExistence type="predicted"/>
<dbReference type="PANTHER" id="PTHR38049:SF2">
    <property type="entry name" value="RICIN B LECTIN DOMAIN-CONTAINING PROTEIN"/>
    <property type="match status" value="1"/>
</dbReference>
<name>A0A3E2HE75_SCYLI</name>
<organism evidence="2 3">
    <name type="scientific">Scytalidium lignicola</name>
    <name type="common">Hyphomycete</name>
    <dbReference type="NCBI Taxonomy" id="5539"/>
    <lineage>
        <taxon>Eukaryota</taxon>
        <taxon>Fungi</taxon>
        <taxon>Dikarya</taxon>
        <taxon>Ascomycota</taxon>
        <taxon>Pezizomycotina</taxon>
        <taxon>Leotiomycetes</taxon>
        <taxon>Leotiomycetes incertae sedis</taxon>
        <taxon>Scytalidium</taxon>
    </lineage>
</organism>
<dbReference type="Proteomes" id="UP000258309">
    <property type="component" value="Unassembled WGS sequence"/>
</dbReference>
<gene>
    <name evidence="2" type="ORF">B7463_g4897</name>
</gene>
<feature type="signal peptide" evidence="1">
    <location>
        <begin position="1"/>
        <end position="21"/>
    </location>
</feature>
<reference evidence="2 3" key="1">
    <citation type="submission" date="2018-05" db="EMBL/GenBank/DDBJ databases">
        <title>Draft genome sequence of Scytalidium lignicola DSM 105466, a ubiquitous saprotrophic fungus.</title>
        <authorList>
            <person name="Buettner E."/>
            <person name="Gebauer A.M."/>
            <person name="Hofrichter M."/>
            <person name="Liers C."/>
            <person name="Kellner H."/>
        </authorList>
    </citation>
    <scope>NUCLEOTIDE SEQUENCE [LARGE SCALE GENOMIC DNA]</scope>
    <source>
        <strain evidence="2 3">DSM 105466</strain>
    </source>
</reference>
<dbReference type="PANTHER" id="PTHR38049">
    <property type="entry name" value="RICIN B LECTIN DOMAIN-CONTAINING PROTEIN"/>
    <property type="match status" value="1"/>
</dbReference>
<dbReference type="AlphaFoldDB" id="A0A3E2HE75"/>
<dbReference type="OrthoDB" id="3928002at2759"/>
<comment type="caution">
    <text evidence="2">The sequence shown here is derived from an EMBL/GenBank/DDBJ whole genome shotgun (WGS) entry which is preliminary data.</text>
</comment>
<feature type="chain" id="PRO_5017821350" evidence="1">
    <location>
        <begin position="22"/>
        <end position="227"/>
    </location>
</feature>
<evidence type="ECO:0000313" key="3">
    <source>
        <dbReference type="Proteomes" id="UP000258309"/>
    </source>
</evidence>
<dbReference type="EMBL" id="NCSJ02000075">
    <property type="protein sequence ID" value="RFU31453.1"/>
    <property type="molecule type" value="Genomic_DNA"/>
</dbReference>
<keyword evidence="1" id="KW-0732">Signal</keyword>
<keyword evidence="3" id="KW-1185">Reference proteome</keyword>
<evidence type="ECO:0000256" key="1">
    <source>
        <dbReference type="SAM" id="SignalP"/>
    </source>
</evidence>
<protein>
    <submittedName>
        <fullName evidence="2">Uncharacterized protein</fullName>
    </submittedName>
</protein>
<accession>A0A3E2HE75</accession>
<feature type="non-terminal residue" evidence="2">
    <location>
        <position position="227"/>
    </location>
</feature>
<sequence>MVLGIITSIAACPAIIGTTEAIQQGQRQNKREQFRSGKSNLLVTCSDPSKKATDIHGGSIVLKDGKLYATTVNPKAKFPADSHPEADQDRPNQTGHLFAGYFFPYPDKKWGRKGDGYVTTIADDPPQLNWVFIDKDTYEVRYGLRKDSESHLVGPWTCTPIDRRLTFDGWEGFMVVETEQDNGIWQLYFDVDDDGLDYKVPMDKRVMEVELTRKELRMKKGDPIIVG</sequence>
<dbReference type="OMA" id="HHFEGYF"/>